<dbReference type="Proteomes" id="UP000184010">
    <property type="component" value="Unassembled WGS sequence"/>
</dbReference>
<evidence type="ECO:0000259" key="9">
    <source>
        <dbReference type="Pfam" id="PF02771"/>
    </source>
</evidence>
<dbReference type="Gene3D" id="2.40.110.10">
    <property type="entry name" value="Butyryl-CoA Dehydrogenase, subunit A, domain 2"/>
    <property type="match status" value="1"/>
</dbReference>
<dbReference type="FunFam" id="1.10.540.10:FF:000002">
    <property type="entry name" value="Acyl-CoA dehydrogenase FadE19"/>
    <property type="match status" value="1"/>
</dbReference>
<keyword evidence="5 6" id="KW-0560">Oxidoreductase</keyword>
<dbReference type="InterPro" id="IPR006091">
    <property type="entry name" value="Acyl-CoA_Oxase/DH_mid-dom"/>
</dbReference>
<feature type="domain" description="Acyl-CoA dehydrogenase/oxidase C-terminal" evidence="7">
    <location>
        <begin position="228"/>
        <end position="376"/>
    </location>
</feature>
<evidence type="ECO:0000256" key="2">
    <source>
        <dbReference type="ARBA" id="ARBA00009347"/>
    </source>
</evidence>
<dbReference type="FunFam" id="2.40.110.10:FF:000001">
    <property type="entry name" value="Acyl-CoA dehydrogenase, mitochondrial"/>
    <property type="match status" value="1"/>
</dbReference>
<evidence type="ECO:0000256" key="4">
    <source>
        <dbReference type="ARBA" id="ARBA00022827"/>
    </source>
</evidence>
<dbReference type="Gene3D" id="1.20.140.10">
    <property type="entry name" value="Butyryl-CoA Dehydrogenase, subunit A, domain 3"/>
    <property type="match status" value="1"/>
</dbReference>
<comment type="similarity">
    <text evidence="2 6">Belongs to the acyl-CoA dehydrogenase family.</text>
</comment>
<dbReference type="PIRSF" id="PIRSF016578">
    <property type="entry name" value="HsaA"/>
    <property type="match status" value="1"/>
</dbReference>
<organism evidence="10 11">
    <name type="scientific">Desulfitobacterium chlororespirans DSM 11544</name>
    <dbReference type="NCBI Taxonomy" id="1121395"/>
    <lineage>
        <taxon>Bacteria</taxon>
        <taxon>Bacillati</taxon>
        <taxon>Bacillota</taxon>
        <taxon>Clostridia</taxon>
        <taxon>Eubacteriales</taxon>
        <taxon>Desulfitobacteriaceae</taxon>
        <taxon>Desulfitobacterium</taxon>
    </lineage>
</organism>
<dbReference type="Gene3D" id="1.10.540.10">
    <property type="entry name" value="Acyl-CoA dehydrogenase/oxidase, N-terminal domain"/>
    <property type="match status" value="1"/>
</dbReference>
<comment type="cofactor">
    <cofactor evidence="1 6">
        <name>FAD</name>
        <dbReference type="ChEBI" id="CHEBI:57692"/>
    </cofactor>
</comment>
<dbReference type="GO" id="GO:0050660">
    <property type="term" value="F:flavin adenine dinucleotide binding"/>
    <property type="evidence" value="ECO:0007669"/>
    <property type="project" value="InterPro"/>
</dbReference>
<reference evidence="11" key="1">
    <citation type="submission" date="2016-12" db="EMBL/GenBank/DDBJ databases">
        <authorList>
            <person name="Varghese N."/>
            <person name="Submissions S."/>
        </authorList>
    </citation>
    <scope>NUCLEOTIDE SEQUENCE [LARGE SCALE GENOMIC DNA]</scope>
    <source>
        <strain evidence="11">DSM 11544</strain>
    </source>
</reference>
<dbReference type="FunFam" id="1.20.140.10:FF:000004">
    <property type="entry name" value="Acyl-CoA dehydrogenase FadE25"/>
    <property type="match status" value="1"/>
</dbReference>
<dbReference type="PROSITE" id="PS00072">
    <property type="entry name" value="ACYL_COA_DH_1"/>
    <property type="match status" value="1"/>
</dbReference>
<dbReference type="InterPro" id="IPR037069">
    <property type="entry name" value="AcylCoA_DH/ox_N_sf"/>
</dbReference>
<dbReference type="Pfam" id="PF00441">
    <property type="entry name" value="Acyl-CoA_dh_1"/>
    <property type="match status" value="1"/>
</dbReference>
<dbReference type="SUPFAM" id="SSF47203">
    <property type="entry name" value="Acyl-CoA dehydrogenase C-terminal domain-like"/>
    <property type="match status" value="1"/>
</dbReference>
<evidence type="ECO:0000313" key="11">
    <source>
        <dbReference type="Proteomes" id="UP000184010"/>
    </source>
</evidence>
<proteinExistence type="inferred from homology"/>
<dbReference type="EMBL" id="FRDN01000005">
    <property type="protein sequence ID" value="SHN63319.1"/>
    <property type="molecule type" value="Genomic_DNA"/>
</dbReference>
<keyword evidence="11" id="KW-1185">Reference proteome</keyword>
<dbReference type="InterPro" id="IPR009075">
    <property type="entry name" value="AcylCo_DH/oxidase_C"/>
</dbReference>
<evidence type="ECO:0000259" key="7">
    <source>
        <dbReference type="Pfam" id="PF00441"/>
    </source>
</evidence>
<keyword evidence="4 6" id="KW-0274">FAD</keyword>
<dbReference type="InterPro" id="IPR046373">
    <property type="entry name" value="Acyl-CoA_Oxase/DH_mid-dom_sf"/>
</dbReference>
<dbReference type="InterPro" id="IPR009100">
    <property type="entry name" value="AcylCoA_DH/oxidase_NM_dom_sf"/>
</dbReference>
<dbReference type="InterPro" id="IPR006089">
    <property type="entry name" value="Acyl-CoA_DH_CS"/>
</dbReference>
<evidence type="ECO:0000259" key="8">
    <source>
        <dbReference type="Pfam" id="PF02770"/>
    </source>
</evidence>
<dbReference type="PANTHER" id="PTHR43884:SF12">
    <property type="entry name" value="ISOVALERYL-COA DEHYDROGENASE, MITOCHONDRIAL-RELATED"/>
    <property type="match status" value="1"/>
</dbReference>
<protein>
    <submittedName>
        <fullName evidence="10">Acyl-CoA dehydrogenase</fullName>
    </submittedName>
</protein>
<dbReference type="RefSeq" id="WP_072771842.1">
    <property type="nucleotide sequence ID" value="NZ_FRDN01000005.1"/>
</dbReference>
<dbReference type="InterPro" id="IPR036250">
    <property type="entry name" value="AcylCo_DH-like_C"/>
</dbReference>
<dbReference type="InterPro" id="IPR013786">
    <property type="entry name" value="AcylCoA_DH/ox_N"/>
</dbReference>
<sequence>MLDMELTPEQQQLKKDVRHFVAKHITPVAKHYDETGDFPLPVVEEAAKAGLLKTVVPRQYGGPGLDALSMAIIMEELSRGCAGMATTIGGNGLSSYPVLLAAHEELKRQWFQYLLDGKLVGFALTEPAAGSDAGAVRTTAVPEGGEYVLNGSKCFITTGQYAAAFTVFASTNPAAGVKGLSAFLVEGDCPGLSPGKHENKMGIRASNTVELSFHNVRIPRNHLIGQEGEGFQLAMKTLDSGRTNVAAMAVGLAQAALEAGLDFVKSQTRGGRPLAASQYIQFKIADLSTAVEAARNMVYKACYLKDSGKPFSKEAAMAKTFCTDTAMQVTSEAVDLLGIYGYLKESPVEKLLRDVKVMQIYEGTNQIQRIVTANQILRS</sequence>
<evidence type="ECO:0000313" key="10">
    <source>
        <dbReference type="EMBL" id="SHN63319.1"/>
    </source>
</evidence>
<dbReference type="PANTHER" id="PTHR43884">
    <property type="entry name" value="ACYL-COA DEHYDROGENASE"/>
    <property type="match status" value="1"/>
</dbReference>
<gene>
    <name evidence="10" type="ORF">SAMN02745215_01294</name>
</gene>
<keyword evidence="3 6" id="KW-0285">Flavoprotein</keyword>
<evidence type="ECO:0000256" key="6">
    <source>
        <dbReference type="RuleBase" id="RU362125"/>
    </source>
</evidence>
<feature type="domain" description="Acyl-CoA dehydrogenase/oxidase N-terminal" evidence="9">
    <location>
        <begin position="7"/>
        <end position="117"/>
    </location>
</feature>
<name>A0A1M7SXU7_9FIRM</name>
<dbReference type="STRING" id="1121395.SAMN02745215_01294"/>
<feature type="domain" description="Acyl-CoA oxidase/dehydrogenase middle" evidence="8">
    <location>
        <begin position="121"/>
        <end position="216"/>
    </location>
</feature>
<accession>A0A1M7SXU7</accession>
<dbReference type="SUPFAM" id="SSF56645">
    <property type="entry name" value="Acyl-CoA dehydrogenase NM domain-like"/>
    <property type="match status" value="1"/>
</dbReference>
<dbReference type="AlphaFoldDB" id="A0A1M7SXU7"/>
<dbReference type="Pfam" id="PF02770">
    <property type="entry name" value="Acyl-CoA_dh_M"/>
    <property type="match status" value="1"/>
</dbReference>
<evidence type="ECO:0000256" key="3">
    <source>
        <dbReference type="ARBA" id="ARBA00022630"/>
    </source>
</evidence>
<evidence type="ECO:0000256" key="5">
    <source>
        <dbReference type="ARBA" id="ARBA00023002"/>
    </source>
</evidence>
<dbReference type="GO" id="GO:0003995">
    <property type="term" value="F:acyl-CoA dehydrogenase activity"/>
    <property type="evidence" value="ECO:0007669"/>
    <property type="project" value="InterPro"/>
</dbReference>
<evidence type="ECO:0000256" key="1">
    <source>
        <dbReference type="ARBA" id="ARBA00001974"/>
    </source>
</evidence>
<dbReference type="Pfam" id="PF02771">
    <property type="entry name" value="Acyl-CoA_dh_N"/>
    <property type="match status" value="1"/>
</dbReference>